<keyword evidence="10" id="KW-1185">Reference proteome</keyword>
<dbReference type="EC" id="5.1.1.-" evidence="7"/>
<feature type="binding site" evidence="6">
    <location>
        <position position="213"/>
    </location>
    <ligand>
        <name>Mg(2+)</name>
        <dbReference type="ChEBI" id="CHEBI:18420"/>
    </ligand>
</feature>
<dbReference type="CDD" id="cd03319">
    <property type="entry name" value="L-Ala-DL-Glu_epimerase"/>
    <property type="match status" value="1"/>
</dbReference>
<dbReference type="InterPro" id="IPR034593">
    <property type="entry name" value="DgoD-like"/>
</dbReference>
<evidence type="ECO:0000256" key="1">
    <source>
        <dbReference type="ARBA" id="ARBA00008031"/>
    </source>
</evidence>
<accession>A0A553JPF5</accession>
<comment type="similarity">
    <text evidence="1 7">Belongs to the mandelate racemase/muconate lactonizing enzyme family.</text>
</comment>
<dbReference type="Gene3D" id="3.30.390.10">
    <property type="entry name" value="Enolase-like, N-terminal domain"/>
    <property type="match status" value="1"/>
</dbReference>
<dbReference type="InterPro" id="IPR029017">
    <property type="entry name" value="Enolase-like_N"/>
</dbReference>
<dbReference type="PROSITE" id="PS00909">
    <property type="entry name" value="MR_MLE_2"/>
    <property type="match status" value="1"/>
</dbReference>
<feature type="active site" description="Proton acceptor; specific for (S)-substrate epimerization" evidence="5">
    <location>
        <position position="258"/>
    </location>
</feature>
<dbReference type="Pfam" id="PF13378">
    <property type="entry name" value="MR_MLE_C"/>
    <property type="match status" value="1"/>
</dbReference>
<dbReference type="InterPro" id="IPR013341">
    <property type="entry name" value="Mandelate_racemase_N_dom"/>
</dbReference>
<evidence type="ECO:0000256" key="7">
    <source>
        <dbReference type="RuleBase" id="RU366006"/>
    </source>
</evidence>
<keyword evidence="3 6" id="KW-0460">Magnesium</keyword>
<dbReference type="NCBIfam" id="NF042940">
    <property type="entry name" value="racemase_DgcA"/>
    <property type="match status" value="1"/>
</dbReference>
<dbReference type="Pfam" id="PF02746">
    <property type="entry name" value="MR_MLE_N"/>
    <property type="match status" value="1"/>
</dbReference>
<feature type="binding site" evidence="6">
    <location>
        <position position="236"/>
    </location>
    <ligand>
        <name>Mg(2+)</name>
        <dbReference type="ChEBI" id="CHEBI:18420"/>
    </ligand>
</feature>
<sequence>MISSTKLLHIHGDDFELLAIQQSIPLKQVFRIARGAKTSAQVIVVMIKYQGLVGWGESVPYQRYGETIESTISAIKAVSTHAKRFTEFADTIKAHSQGAAQNALDCAYLDLQAKLTGKAIEVRFNLSKTQTVITAQTLSIDTPEAMAEAAKPFAEAPLIKVKLDNIDIIEKMTAIHTMAPHSQFIVDANEAWSIEDLRQCADELAALNVVLIEQPLPTGKDEALASLHIDIALCADESCHTAKDLPSLLGKYDVVNIKLDKTGGLTEAVTLAAQAKVMGFDIMIGCMVGSSLAMAPAFLLSPFAKYIDLDGPLLVKEDRLVSFDIDNGLMQPFSKQLWGGVSHECNIEANQLFALYS</sequence>
<dbReference type="SUPFAM" id="SSF54826">
    <property type="entry name" value="Enolase N-terminal domain-like"/>
    <property type="match status" value="1"/>
</dbReference>
<dbReference type="PANTHER" id="PTHR48080:SF3">
    <property type="entry name" value="ENOLASE SUPERFAMILY MEMBER DDB_G0284701"/>
    <property type="match status" value="1"/>
</dbReference>
<organism evidence="9 10">
    <name type="scientific">Shewanella hanedai</name>
    <name type="common">Alteromonas hanedai</name>
    <dbReference type="NCBI Taxonomy" id="25"/>
    <lineage>
        <taxon>Bacteria</taxon>
        <taxon>Pseudomonadati</taxon>
        <taxon>Pseudomonadota</taxon>
        <taxon>Gammaproteobacteria</taxon>
        <taxon>Alteromonadales</taxon>
        <taxon>Shewanellaceae</taxon>
        <taxon>Shewanella</taxon>
    </lineage>
</organism>
<dbReference type="OrthoDB" id="9796450at2"/>
<evidence type="ECO:0000256" key="6">
    <source>
        <dbReference type="PIRSR" id="PIRSR634603-3"/>
    </source>
</evidence>
<evidence type="ECO:0000256" key="3">
    <source>
        <dbReference type="ARBA" id="ARBA00022842"/>
    </source>
</evidence>
<dbReference type="SUPFAM" id="SSF51604">
    <property type="entry name" value="Enolase C-terminal domain-like"/>
    <property type="match status" value="1"/>
</dbReference>
<proteinExistence type="inferred from homology"/>
<dbReference type="InterPro" id="IPR034603">
    <property type="entry name" value="Dipeptide_epimerase"/>
</dbReference>
<dbReference type="GO" id="GO:0046872">
    <property type="term" value="F:metal ion binding"/>
    <property type="evidence" value="ECO:0007669"/>
    <property type="project" value="UniProtKB-KW"/>
</dbReference>
<reference evidence="10" key="1">
    <citation type="submission" date="2019-07" db="EMBL/GenBank/DDBJ databases">
        <title>Shewanella sp. YLB-08 draft genomic sequence.</title>
        <authorList>
            <person name="Yu L."/>
        </authorList>
    </citation>
    <scope>NUCLEOTIDE SEQUENCE [LARGE SCALE GENOMIC DNA]</scope>
    <source>
        <strain evidence="10">JCM 20706</strain>
    </source>
</reference>
<dbReference type="PANTHER" id="PTHR48080">
    <property type="entry name" value="D-GALACTONATE DEHYDRATASE-RELATED"/>
    <property type="match status" value="1"/>
</dbReference>
<dbReference type="SMART" id="SM00922">
    <property type="entry name" value="MR_MLE"/>
    <property type="match status" value="1"/>
</dbReference>
<dbReference type="SFLD" id="SFLDF00010">
    <property type="entry name" value="dipeptide_epimerase"/>
    <property type="match status" value="1"/>
</dbReference>
<comment type="caution">
    <text evidence="9">The sequence shown here is derived from an EMBL/GenBank/DDBJ whole genome shotgun (WGS) entry which is preliminary data.</text>
</comment>
<feature type="active site" description="Proton acceptor; specific for (R)-substrate epimerization" evidence="5">
    <location>
        <position position="162"/>
    </location>
</feature>
<dbReference type="RefSeq" id="WP_144040194.1">
    <property type="nucleotide sequence ID" value="NZ_BMPL01000010.1"/>
</dbReference>
<evidence type="ECO:0000256" key="5">
    <source>
        <dbReference type="PIRSR" id="PIRSR634603-1"/>
    </source>
</evidence>
<dbReference type="Proteomes" id="UP000318126">
    <property type="component" value="Unassembled WGS sequence"/>
</dbReference>
<dbReference type="InterPro" id="IPR018110">
    <property type="entry name" value="Mandel_Rmase/mucon_lact_enz_CS"/>
</dbReference>
<evidence type="ECO:0000256" key="4">
    <source>
        <dbReference type="ARBA" id="ARBA00023235"/>
    </source>
</evidence>
<evidence type="ECO:0000259" key="8">
    <source>
        <dbReference type="SMART" id="SM00922"/>
    </source>
</evidence>
<dbReference type="SFLD" id="SFLDG00180">
    <property type="entry name" value="muconate_cycloisomerase"/>
    <property type="match status" value="1"/>
</dbReference>
<name>A0A553JPF5_SHEHA</name>
<dbReference type="GO" id="GO:0016855">
    <property type="term" value="F:racemase and epimerase activity, acting on amino acids and derivatives"/>
    <property type="evidence" value="ECO:0007669"/>
    <property type="project" value="UniProtKB-UniRule"/>
</dbReference>
<dbReference type="Gene3D" id="3.20.20.120">
    <property type="entry name" value="Enolase-like C-terminal domain"/>
    <property type="match status" value="1"/>
</dbReference>
<dbReference type="InterPro" id="IPR029065">
    <property type="entry name" value="Enolase_C-like"/>
</dbReference>
<dbReference type="SFLD" id="SFLDS00001">
    <property type="entry name" value="Enolase"/>
    <property type="match status" value="1"/>
</dbReference>
<protein>
    <recommendedName>
        <fullName evidence="7">Dipeptide epimerase</fullName>
        <ecNumber evidence="7">5.1.1.-</ecNumber>
    </recommendedName>
</protein>
<feature type="domain" description="Mandelate racemase/muconate lactonizing enzyme C-terminal" evidence="8">
    <location>
        <begin position="143"/>
        <end position="234"/>
    </location>
</feature>
<comment type="cofactor">
    <cofactor evidence="6 7">
        <name>Mg(2+)</name>
        <dbReference type="ChEBI" id="CHEBI:18420"/>
    </cofactor>
    <text evidence="6 7">Binds 1 Mg(2+) ion per subunit.</text>
</comment>
<keyword evidence="2 6" id="KW-0479">Metal-binding</keyword>
<evidence type="ECO:0000313" key="10">
    <source>
        <dbReference type="Proteomes" id="UP000318126"/>
    </source>
</evidence>
<evidence type="ECO:0000313" key="9">
    <source>
        <dbReference type="EMBL" id="TRY14310.1"/>
    </source>
</evidence>
<gene>
    <name evidence="9" type="ORF">FN961_10800</name>
</gene>
<keyword evidence="4 7" id="KW-0413">Isomerase</keyword>
<dbReference type="GO" id="GO:0009063">
    <property type="term" value="P:amino acid catabolic process"/>
    <property type="evidence" value="ECO:0007669"/>
    <property type="project" value="InterPro"/>
</dbReference>
<dbReference type="InterPro" id="IPR013342">
    <property type="entry name" value="Mandelate_racemase_C"/>
</dbReference>
<dbReference type="AlphaFoldDB" id="A0A553JPF5"/>
<evidence type="ECO:0000256" key="2">
    <source>
        <dbReference type="ARBA" id="ARBA00022723"/>
    </source>
</evidence>
<feature type="binding site" evidence="6">
    <location>
        <position position="187"/>
    </location>
    <ligand>
        <name>Mg(2+)</name>
        <dbReference type="ChEBI" id="CHEBI:18420"/>
    </ligand>
</feature>
<dbReference type="InterPro" id="IPR036849">
    <property type="entry name" value="Enolase-like_C_sf"/>
</dbReference>
<dbReference type="EMBL" id="VKGK01000011">
    <property type="protein sequence ID" value="TRY14310.1"/>
    <property type="molecule type" value="Genomic_DNA"/>
</dbReference>